<dbReference type="Gene3D" id="3.20.10.10">
    <property type="entry name" value="D-amino Acid Aminotransferase, subunit A, domain 2"/>
    <property type="match status" value="1"/>
</dbReference>
<dbReference type="PANTHER" id="PTHR11236">
    <property type="entry name" value="AMINOBENZOATE/ANTHRANILATE SYNTHASE"/>
    <property type="match status" value="1"/>
</dbReference>
<dbReference type="EMBL" id="LN774769">
    <property type="protein sequence ID" value="CEN27950.1"/>
    <property type="molecule type" value="Genomic_DNA"/>
</dbReference>
<dbReference type="PANTHER" id="PTHR11236:SF50">
    <property type="entry name" value="AMINODEOXYCHORISMATE SYNTHASE COMPONENT 1"/>
    <property type="match status" value="1"/>
</dbReference>
<dbReference type="GO" id="GO:0000162">
    <property type="term" value="P:L-tryptophan biosynthetic process"/>
    <property type="evidence" value="ECO:0007669"/>
    <property type="project" value="TreeGrafter"/>
</dbReference>
<feature type="domain" description="Chorismate-utilising enzyme C-terminal" evidence="1">
    <location>
        <begin position="94"/>
        <end position="347"/>
    </location>
</feature>
<dbReference type="InterPro" id="IPR005801">
    <property type="entry name" value="ADC_synthase"/>
</dbReference>
<dbReference type="InterPro" id="IPR019999">
    <property type="entry name" value="Anth_synth_I-like"/>
</dbReference>
<reference evidence="3" key="1">
    <citation type="submission" date="2015-01" db="EMBL/GenBank/DDBJ databases">
        <authorList>
            <person name="Andreevskaya M."/>
        </authorList>
    </citation>
    <scope>NUCLEOTIDE SEQUENCE [LARGE SCALE GENOMIC DNA]</scope>
    <source>
        <strain evidence="3">MKFS47</strain>
    </source>
</reference>
<dbReference type="Proteomes" id="UP000033166">
    <property type="component" value="Chromosome I"/>
</dbReference>
<dbReference type="Pfam" id="PF00425">
    <property type="entry name" value="Chorismate_bind"/>
    <property type="match status" value="1"/>
</dbReference>
<dbReference type="InterPro" id="IPR001544">
    <property type="entry name" value="Aminotrans_IV"/>
</dbReference>
<dbReference type="Gene3D" id="3.30.470.10">
    <property type="match status" value="1"/>
</dbReference>
<dbReference type="RefSeq" id="WP_047915151.1">
    <property type="nucleotide sequence ID" value="NZ_LN774769.1"/>
</dbReference>
<dbReference type="PRINTS" id="PR00095">
    <property type="entry name" value="ANTSNTHASEI"/>
</dbReference>
<dbReference type="AlphaFoldDB" id="A0A0D6DVD7"/>
<dbReference type="SUPFAM" id="SSF56322">
    <property type="entry name" value="ADC synthase"/>
    <property type="match status" value="1"/>
</dbReference>
<dbReference type="InterPro" id="IPR043132">
    <property type="entry name" value="BCAT-like_C"/>
</dbReference>
<dbReference type="HOGENOM" id="CLU_006493_6_2_9"/>
<name>A0A0D6DVD7_9LACT</name>
<dbReference type="InterPro" id="IPR036038">
    <property type="entry name" value="Aminotransferase-like"/>
</dbReference>
<accession>A0A0D6DVD7</accession>
<dbReference type="InterPro" id="IPR043131">
    <property type="entry name" value="BCAT-like_N"/>
</dbReference>
<dbReference type="Gene3D" id="3.60.120.10">
    <property type="entry name" value="Anthranilate synthase"/>
    <property type="match status" value="1"/>
</dbReference>
<dbReference type="STRING" id="1364.LP2241_20331"/>
<protein>
    <submittedName>
        <fullName evidence="2">Para-aminobenzoate synthase</fullName>
    </submittedName>
</protein>
<gene>
    <name evidence="2" type="ORF">LACPI_0750</name>
</gene>
<dbReference type="Pfam" id="PF01063">
    <property type="entry name" value="Aminotran_4"/>
    <property type="match status" value="1"/>
</dbReference>
<dbReference type="InterPro" id="IPR015890">
    <property type="entry name" value="Chorismate_C"/>
</dbReference>
<dbReference type="KEGG" id="lpk:LACPI_0750"/>
<proteinExistence type="predicted"/>
<organism evidence="2 3">
    <name type="scientific">Pseudolactococcus piscium MKFS47</name>
    <dbReference type="NCBI Taxonomy" id="297352"/>
    <lineage>
        <taxon>Bacteria</taxon>
        <taxon>Bacillati</taxon>
        <taxon>Bacillota</taxon>
        <taxon>Bacilli</taxon>
        <taxon>Lactobacillales</taxon>
        <taxon>Streptococcaceae</taxon>
        <taxon>Pseudolactococcus</taxon>
    </lineage>
</organism>
<evidence type="ECO:0000313" key="3">
    <source>
        <dbReference type="Proteomes" id="UP000033166"/>
    </source>
</evidence>
<dbReference type="GO" id="GO:0046820">
    <property type="term" value="F:4-amino-4-deoxychorismate synthase activity"/>
    <property type="evidence" value="ECO:0007669"/>
    <property type="project" value="TreeGrafter"/>
</dbReference>
<evidence type="ECO:0000259" key="1">
    <source>
        <dbReference type="Pfam" id="PF00425"/>
    </source>
</evidence>
<evidence type="ECO:0000313" key="2">
    <source>
        <dbReference type="EMBL" id="CEN27950.1"/>
    </source>
</evidence>
<sequence length="536" mass="61475">MIIYDDKKFDKALMTLIAFDKTSFIAALDELEKWQKTHYAVGYIRYEAKAIFLGENITSKLPLLYFEIFDNYTPYTPSAVPSMTLVPQAQLTFDRYAEAITKIKHAQRQGDTYEVNYTYDYKVPYDGDDFALYEHLLTKQRTPYNTFIKNDYDTLLSFSPELFFEVKQQHIITRPMKGTVKRGKTASEDALLIDFLRTDEKNRAENVMIVDLMRNDLGRIAKNGTINVSKLFDVETHTTVHQMTSQIEADLEEGTSLYTILKALFPNGSVTGAPKESTMRLIDEIEQGSRNIYCGAIGFLSPEQQIFSVPIRILQRQADAPGFTYRVGGAIIWDSDTTDEWLETQAKASFLQDEVKLIETLKVENGKLAFKAEHLARLSHSASIYGFKLHEDIAKIQPEQDGMMRIALSRDGHYDISYREQIPFDTVAISPMIVDSRQNFLYHKTTQRPYYTTKDELFFNERGELTEMSRANVILEIAGCWFTPPVSSGLLAGIYRQHLLETNQCQEHLLYKSDLLKADKIFCCNSVQGIKEVFLI</sequence>
<dbReference type="SUPFAM" id="SSF56752">
    <property type="entry name" value="D-aminoacid aminotransferase-like PLP-dependent enzymes"/>
    <property type="match status" value="1"/>
</dbReference>